<dbReference type="PANTHER" id="PTHR12110:SF41">
    <property type="entry name" value="INOSOSE DEHYDRATASE"/>
    <property type="match status" value="1"/>
</dbReference>
<protein>
    <submittedName>
        <fullName evidence="2">Sugar phosphate isomerase/epimerase</fullName>
    </submittedName>
</protein>
<name>A0ABU6Q339_9BACL</name>
<feature type="domain" description="Xylose isomerase-like TIM barrel" evidence="1">
    <location>
        <begin position="34"/>
        <end position="261"/>
    </location>
</feature>
<accession>A0ABU6Q339</accession>
<dbReference type="Proteomes" id="UP001343257">
    <property type="component" value="Unassembled WGS sequence"/>
</dbReference>
<keyword evidence="2" id="KW-0413">Isomerase</keyword>
<reference evidence="2 3" key="1">
    <citation type="submission" date="2023-03" db="EMBL/GenBank/DDBJ databases">
        <title>Bacillus Genome Sequencing.</title>
        <authorList>
            <person name="Dunlap C."/>
        </authorList>
    </citation>
    <scope>NUCLEOTIDE SEQUENCE [LARGE SCALE GENOMIC DNA]</scope>
    <source>
        <strain evidence="2 3">NRS-52</strain>
    </source>
</reference>
<organism evidence="2 3">
    <name type="scientific">Paenibacillus chibensis</name>
    <dbReference type="NCBI Taxonomy" id="59846"/>
    <lineage>
        <taxon>Bacteria</taxon>
        <taxon>Bacillati</taxon>
        <taxon>Bacillota</taxon>
        <taxon>Bacilli</taxon>
        <taxon>Bacillales</taxon>
        <taxon>Paenibacillaceae</taxon>
        <taxon>Paenibacillus</taxon>
    </lineage>
</organism>
<dbReference type="InterPro" id="IPR013022">
    <property type="entry name" value="Xyl_isomerase-like_TIM-brl"/>
</dbReference>
<dbReference type="RefSeq" id="WP_328282435.1">
    <property type="nucleotide sequence ID" value="NZ_JARTLD010000103.1"/>
</dbReference>
<comment type="caution">
    <text evidence="2">The sequence shown here is derived from an EMBL/GenBank/DDBJ whole genome shotgun (WGS) entry which is preliminary data.</text>
</comment>
<dbReference type="Pfam" id="PF01261">
    <property type="entry name" value="AP_endonuc_2"/>
    <property type="match status" value="1"/>
</dbReference>
<dbReference type="Gene3D" id="3.20.20.150">
    <property type="entry name" value="Divalent-metal-dependent TIM barrel enzymes"/>
    <property type="match status" value="1"/>
</dbReference>
<dbReference type="PANTHER" id="PTHR12110">
    <property type="entry name" value="HYDROXYPYRUVATE ISOMERASE"/>
    <property type="match status" value="1"/>
</dbReference>
<dbReference type="SUPFAM" id="SSF51658">
    <property type="entry name" value="Xylose isomerase-like"/>
    <property type="match status" value="1"/>
</dbReference>
<evidence type="ECO:0000259" key="1">
    <source>
        <dbReference type="Pfam" id="PF01261"/>
    </source>
</evidence>
<dbReference type="InterPro" id="IPR050312">
    <property type="entry name" value="IolE/XylAMocC-like"/>
</dbReference>
<gene>
    <name evidence="2" type="ORF">P9847_27640</name>
</gene>
<proteinExistence type="predicted"/>
<dbReference type="GO" id="GO:0016853">
    <property type="term" value="F:isomerase activity"/>
    <property type="evidence" value="ECO:0007669"/>
    <property type="project" value="UniProtKB-KW"/>
</dbReference>
<evidence type="ECO:0000313" key="3">
    <source>
        <dbReference type="Proteomes" id="UP001343257"/>
    </source>
</evidence>
<dbReference type="EMBL" id="JARTLD010000103">
    <property type="protein sequence ID" value="MED5021041.1"/>
    <property type="molecule type" value="Genomic_DNA"/>
</dbReference>
<dbReference type="InterPro" id="IPR036237">
    <property type="entry name" value="Xyl_isomerase-like_sf"/>
</dbReference>
<evidence type="ECO:0000313" key="2">
    <source>
        <dbReference type="EMBL" id="MED5021041.1"/>
    </source>
</evidence>
<keyword evidence="3" id="KW-1185">Reference proteome</keyword>
<sequence>MMELREKGGGKGMAGFKLGVITDEISQDIEDAIRIAKDYGLEGLELRSVEGKQLHRLSGQRVNEIAARIHDAGLRVCGLSTPVFKCNLGNVEETAAHHRMLRRYAELARQFSAPYIRGFSFWADGDWEAAFPRIVRELELVVPVMEEFGTTFVVEADPSVNATNGEKVAALVRSVSSPHVRALYDPGNDLWDPAGERPYPDGYEALRGLMVHMHAKDAVRGPERTDAVAIGRGQVGYSDLLDRLVADGYEGWLVVETHYRLASALSEEQLKRPSGYAFSGGGEAATRECLDSLFELLKPDRLGIS</sequence>